<name>A0A9N9J0X7_9GLOM</name>
<dbReference type="Proteomes" id="UP000789405">
    <property type="component" value="Unassembled WGS sequence"/>
</dbReference>
<proteinExistence type="predicted"/>
<dbReference type="EMBL" id="CAJVPY010016770">
    <property type="protein sequence ID" value="CAG8758694.1"/>
    <property type="molecule type" value="Genomic_DNA"/>
</dbReference>
<organism evidence="1 2">
    <name type="scientific">Dentiscutata erythropus</name>
    <dbReference type="NCBI Taxonomy" id="1348616"/>
    <lineage>
        <taxon>Eukaryota</taxon>
        <taxon>Fungi</taxon>
        <taxon>Fungi incertae sedis</taxon>
        <taxon>Mucoromycota</taxon>
        <taxon>Glomeromycotina</taxon>
        <taxon>Glomeromycetes</taxon>
        <taxon>Diversisporales</taxon>
        <taxon>Gigasporaceae</taxon>
        <taxon>Dentiscutata</taxon>
    </lineage>
</organism>
<comment type="caution">
    <text evidence="1">The sequence shown here is derived from an EMBL/GenBank/DDBJ whole genome shotgun (WGS) entry which is preliminary data.</text>
</comment>
<dbReference type="AlphaFoldDB" id="A0A9N9J0X7"/>
<sequence length="186" mass="21376">SDVSLFFRNSLLSKHEIRPEVSGPVDLKPAKKSISRGTLTLIDTYFLYRVLLLISSDCVFHFGSPKKDGPQIGRKEASEWYVKRAENDNETSRFDPGGIVTGSDEEKVLEWNLKTADESERWKGNSRVKCAKAKRRNHARKSPDVWCRPQRSCARPLYLFREKLSTHVDIPDKDLQLKDKSRGTRL</sequence>
<keyword evidence="2" id="KW-1185">Reference proteome</keyword>
<gene>
    <name evidence="1" type="ORF">DERYTH_LOCUS17595</name>
</gene>
<evidence type="ECO:0000313" key="1">
    <source>
        <dbReference type="EMBL" id="CAG8758694.1"/>
    </source>
</evidence>
<evidence type="ECO:0000313" key="2">
    <source>
        <dbReference type="Proteomes" id="UP000789405"/>
    </source>
</evidence>
<accession>A0A9N9J0X7</accession>
<protein>
    <submittedName>
        <fullName evidence="1">28635_t:CDS:1</fullName>
    </submittedName>
</protein>
<reference evidence="1" key="1">
    <citation type="submission" date="2021-06" db="EMBL/GenBank/DDBJ databases">
        <authorList>
            <person name="Kallberg Y."/>
            <person name="Tangrot J."/>
            <person name="Rosling A."/>
        </authorList>
    </citation>
    <scope>NUCLEOTIDE SEQUENCE</scope>
    <source>
        <strain evidence="1">MA453B</strain>
    </source>
</reference>
<feature type="non-terminal residue" evidence="1">
    <location>
        <position position="1"/>
    </location>
</feature>